<dbReference type="CDD" id="cd08180">
    <property type="entry name" value="PDD"/>
    <property type="match status" value="1"/>
</dbReference>
<dbReference type="PANTHER" id="PTHR11496:SF102">
    <property type="entry name" value="ALCOHOL DEHYDROGENASE 4"/>
    <property type="match status" value="1"/>
</dbReference>
<keyword evidence="2" id="KW-0560">Oxidoreductase</keyword>
<dbReference type="OrthoDB" id="9804734at2"/>
<evidence type="ECO:0000256" key="1">
    <source>
        <dbReference type="ARBA" id="ARBA00007358"/>
    </source>
</evidence>
<dbReference type="InterPro" id="IPR056798">
    <property type="entry name" value="ADH_Fe_C"/>
</dbReference>
<evidence type="ECO:0000256" key="3">
    <source>
        <dbReference type="ARBA" id="ARBA00023027"/>
    </source>
</evidence>
<dbReference type="Pfam" id="PF00465">
    <property type="entry name" value="Fe-ADH"/>
    <property type="match status" value="1"/>
</dbReference>
<evidence type="ECO:0000259" key="5">
    <source>
        <dbReference type="Pfam" id="PF25137"/>
    </source>
</evidence>
<accession>A0A1T5MKW2</accession>
<dbReference type="RefSeq" id="WP_079495465.1">
    <property type="nucleotide sequence ID" value="NZ_FUZT01000017.1"/>
</dbReference>
<dbReference type="SUPFAM" id="SSF56796">
    <property type="entry name" value="Dehydroquinate synthase-like"/>
    <property type="match status" value="1"/>
</dbReference>
<dbReference type="InterPro" id="IPR039697">
    <property type="entry name" value="Alcohol_dehydrogenase_Fe"/>
</dbReference>
<name>A0A1T5MKW2_9FIRM</name>
<dbReference type="Pfam" id="PF25137">
    <property type="entry name" value="ADH_Fe_C"/>
    <property type="match status" value="1"/>
</dbReference>
<dbReference type="PROSITE" id="PS00913">
    <property type="entry name" value="ADH_IRON_1"/>
    <property type="match status" value="1"/>
</dbReference>
<gene>
    <name evidence="6" type="ORF">SAMN02194393_04904</name>
</gene>
<dbReference type="FunFam" id="1.20.1090.10:FF:000001">
    <property type="entry name" value="Aldehyde-alcohol dehydrogenase"/>
    <property type="match status" value="1"/>
</dbReference>
<dbReference type="FunFam" id="3.40.50.1970:FF:000003">
    <property type="entry name" value="Alcohol dehydrogenase, iron-containing"/>
    <property type="match status" value="1"/>
</dbReference>
<dbReference type="GO" id="GO:0046872">
    <property type="term" value="F:metal ion binding"/>
    <property type="evidence" value="ECO:0007669"/>
    <property type="project" value="InterPro"/>
</dbReference>
<feature type="domain" description="Fe-containing alcohol dehydrogenase-like C-terminal" evidence="5">
    <location>
        <begin position="169"/>
        <end position="370"/>
    </location>
</feature>
<dbReference type="Proteomes" id="UP000190285">
    <property type="component" value="Unassembled WGS sequence"/>
</dbReference>
<dbReference type="InterPro" id="IPR018211">
    <property type="entry name" value="ADH_Fe_CS"/>
</dbReference>
<protein>
    <submittedName>
        <fullName evidence="6">Alcohol dehydrogenase, class IV</fullName>
    </submittedName>
</protein>
<dbReference type="EMBL" id="FUZT01000017">
    <property type="protein sequence ID" value="SKC88548.1"/>
    <property type="molecule type" value="Genomic_DNA"/>
</dbReference>
<dbReference type="InterPro" id="IPR001670">
    <property type="entry name" value="ADH_Fe/GldA"/>
</dbReference>
<keyword evidence="3" id="KW-0520">NAD</keyword>
<reference evidence="6 7" key="1">
    <citation type="submission" date="2017-02" db="EMBL/GenBank/DDBJ databases">
        <authorList>
            <person name="Peterson S.W."/>
        </authorList>
    </citation>
    <scope>NUCLEOTIDE SEQUENCE [LARGE SCALE GENOMIC DNA]</scope>
    <source>
        <strain evidence="6 7">M1</strain>
    </source>
</reference>
<dbReference type="PANTHER" id="PTHR11496">
    <property type="entry name" value="ALCOHOL DEHYDROGENASE"/>
    <property type="match status" value="1"/>
</dbReference>
<evidence type="ECO:0000259" key="4">
    <source>
        <dbReference type="Pfam" id="PF00465"/>
    </source>
</evidence>
<dbReference type="AlphaFoldDB" id="A0A1T5MKW2"/>
<feature type="domain" description="Alcohol dehydrogenase iron-type/glycerol dehydrogenase GldA" evidence="4">
    <location>
        <begin position="7"/>
        <end position="158"/>
    </location>
</feature>
<dbReference type="GO" id="GO:0004022">
    <property type="term" value="F:alcohol dehydrogenase (NAD+) activity"/>
    <property type="evidence" value="ECO:0007669"/>
    <property type="project" value="TreeGrafter"/>
</dbReference>
<organism evidence="6 7">
    <name type="scientific">Maledivibacter halophilus</name>
    <dbReference type="NCBI Taxonomy" id="36842"/>
    <lineage>
        <taxon>Bacteria</taxon>
        <taxon>Bacillati</taxon>
        <taxon>Bacillota</taxon>
        <taxon>Clostridia</taxon>
        <taxon>Peptostreptococcales</taxon>
        <taxon>Caminicellaceae</taxon>
        <taxon>Maledivibacter</taxon>
    </lineage>
</organism>
<comment type="similarity">
    <text evidence="1">Belongs to the iron-containing alcohol dehydrogenase family.</text>
</comment>
<evidence type="ECO:0000313" key="7">
    <source>
        <dbReference type="Proteomes" id="UP000190285"/>
    </source>
</evidence>
<proteinExistence type="inferred from homology"/>
<evidence type="ECO:0000256" key="2">
    <source>
        <dbReference type="ARBA" id="ARBA00023002"/>
    </source>
</evidence>
<dbReference type="Gene3D" id="1.20.1090.10">
    <property type="entry name" value="Dehydroquinate synthase-like - alpha domain"/>
    <property type="match status" value="1"/>
</dbReference>
<dbReference type="Gene3D" id="3.40.50.1970">
    <property type="match status" value="1"/>
</dbReference>
<evidence type="ECO:0000313" key="6">
    <source>
        <dbReference type="EMBL" id="SKC88548.1"/>
    </source>
</evidence>
<keyword evidence="7" id="KW-1185">Reference proteome</keyword>
<sequence>MKFHLKTDIYFGEQSLENLKQLNVKHSMIVTDSFFYESHIVDKVDELLQEAGIETSIFCDVVPNPDFETITKGIEAMRNYKPDSIVAFGGGSSIDTAKAMLYVYNEKYGQELLFVAIPTTSGTGSEVTNITVVSNPEDCSKHPISSKLMLPDIAILDPQFTMTVPATITADTGMDVFAHAIEAYVSTGASDFTDAFAEKAIRTVWMYLPEVVRNGDSKEAREKLQNASCMAGISFNTAALGICHSMAHTLGAHFNISHGKSCAVLLPFVIAYNASLDQPWESKTCIRYATIAEQLGIGGGTNKNKVHNLISQLKKFTKALGIDSSLKALMIESEELQQAIPEMAKQTLVDNCTITNPREPTQEDIESIFLAFSKGGYR</sequence>
<dbReference type="STRING" id="36842.SAMN02194393_04904"/>